<evidence type="ECO:0000256" key="7">
    <source>
        <dbReference type="RuleBase" id="RU366019"/>
    </source>
</evidence>
<comment type="similarity">
    <text evidence="1 7">Belongs to the neutral ceramidase family.</text>
</comment>
<evidence type="ECO:0000313" key="12">
    <source>
        <dbReference type="Proteomes" id="UP000827092"/>
    </source>
</evidence>
<dbReference type="Proteomes" id="UP000827092">
    <property type="component" value="Unassembled WGS sequence"/>
</dbReference>
<dbReference type="Gene3D" id="2.60.40.2300">
    <property type="entry name" value="Neutral/alkaline non-lysosomal ceramidase, C-terminal domain"/>
    <property type="match status" value="1"/>
</dbReference>
<evidence type="ECO:0000256" key="4">
    <source>
        <dbReference type="ARBA" id="ARBA00022801"/>
    </source>
</evidence>
<keyword evidence="12" id="KW-1185">Reference proteome</keyword>
<keyword evidence="4 7" id="KW-0378">Hydrolase</keyword>
<comment type="catalytic activity">
    <reaction evidence="7">
        <text>an N-acylsphing-4-enine + H2O = sphing-4-enine + a fatty acid</text>
        <dbReference type="Rhea" id="RHEA:20856"/>
        <dbReference type="ChEBI" id="CHEBI:15377"/>
        <dbReference type="ChEBI" id="CHEBI:28868"/>
        <dbReference type="ChEBI" id="CHEBI:52639"/>
        <dbReference type="ChEBI" id="CHEBI:57756"/>
        <dbReference type="EC" id="3.5.1.23"/>
    </reaction>
</comment>
<feature type="domain" description="Neutral/alkaline non-lysosomal ceramidase N-terminal" evidence="9">
    <location>
        <begin position="495"/>
        <end position="562"/>
    </location>
</feature>
<dbReference type="InterPro" id="IPR031329">
    <property type="entry name" value="NEUT/ALK_ceramidase_N"/>
</dbReference>
<comment type="caution">
    <text evidence="11">The sequence shown here is derived from an EMBL/GenBank/DDBJ whole genome shotgun (WGS) entry which is preliminary data.</text>
</comment>
<feature type="binding site" evidence="6">
    <location>
        <position position="114"/>
    </location>
    <ligand>
        <name>Zn(2+)</name>
        <dbReference type="ChEBI" id="CHEBI:29105"/>
    </ligand>
</feature>
<dbReference type="AlphaFoldDB" id="A0AAV6UFE3"/>
<dbReference type="GO" id="GO:0046514">
    <property type="term" value="P:ceramide catabolic process"/>
    <property type="evidence" value="ECO:0007669"/>
    <property type="project" value="InterPro"/>
</dbReference>
<evidence type="ECO:0000313" key="11">
    <source>
        <dbReference type="EMBL" id="KAG8182478.1"/>
    </source>
</evidence>
<feature type="binding site" evidence="6">
    <location>
        <position position="534"/>
    </location>
    <ligand>
        <name>Zn(2+)</name>
        <dbReference type="ChEBI" id="CHEBI:29105"/>
    </ligand>
</feature>
<gene>
    <name evidence="11" type="ORF">JTE90_020397</name>
</gene>
<accession>A0AAV6UFE3</accession>
<organism evidence="11 12">
    <name type="scientific">Oedothorax gibbosus</name>
    <dbReference type="NCBI Taxonomy" id="931172"/>
    <lineage>
        <taxon>Eukaryota</taxon>
        <taxon>Metazoa</taxon>
        <taxon>Ecdysozoa</taxon>
        <taxon>Arthropoda</taxon>
        <taxon>Chelicerata</taxon>
        <taxon>Arachnida</taxon>
        <taxon>Araneae</taxon>
        <taxon>Araneomorphae</taxon>
        <taxon>Entelegynae</taxon>
        <taxon>Araneoidea</taxon>
        <taxon>Linyphiidae</taxon>
        <taxon>Erigoninae</taxon>
        <taxon>Oedothorax</taxon>
    </lineage>
</organism>
<dbReference type="Pfam" id="PF04734">
    <property type="entry name" value="Ceramidase_alk"/>
    <property type="match status" value="2"/>
</dbReference>
<evidence type="ECO:0000256" key="3">
    <source>
        <dbReference type="ARBA" id="ARBA00019235"/>
    </source>
</evidence>
<dbReference type="InterPro" id="IPR006823">
    <property type="entry name" value="Ceramidase_alk"/>
</dbReference>
<dbReference type="EMBL" id="JAFNEN010000461">
    <property type="protein sequence ID" value="KAG8182478.1"/>
    <property type="molecule type" value="Genomic_DNA"/>
</dbReference>
<reference evidence="11 12" key="1">
    <citation type="journal article" date="2022" name="Nat. Ecol. Evol.">
        <title>A masculinizing supergene underlies an exaggerated male reproductive morph in a spider.</title>
        <authorList>
            <person name="Hendrickx F."/>
            <person name="De Corte Z."/>
            <person name="Sonet G."/>
            <person name="Van Belleghem S.M."/>
            <person name="Kostlbacher S."/>
            <person name="Vangestel C."/>
        </authorList>
    </citation>
    <scope>NUCLEOTIDE SEQUENCE [LARGE SCALE GENOMIC DNA]</scope>
    <source>
        <strain evidence="11">W744_W776</strain>
    </source>
</reference>
<keyword evidence="6" id="KW-0479">Metal-binding</keyword>
<dbReference type="PANTHER" id="PTHR12670">
    <property type="entry name" value="CERAMIDASE"/>
    <property type="match status" value="1"/>
</dbReference>
<evidence type="ECO:0000256" key="2">
    <source>
        <dbReference type="ARBA" id="ARBA00011891"/>
    </source>
</evidence>
<evidence type="ECO:0000256" key="8">
    <source>
        <dbReference type="SAM" id="SignalP"/>
    </source>
</evidence>
<sequence length="738" mass="82504">MANFWILFCLFFCHVFADRSPDVYDIGVGIADITGPAADINMMGYAKVSQVTRGIHIRQFSRAFVISDNSTRVVLITIDSGMVSQVVKDEVCRALRDKFGDLYTEENVLIGATHTHATPGGYLQYLLYLIPSQGFIKQSFLALVKGIVKSVERAHDNIQPGHVYWNEGRVENAGINRSPTAYINNPKEERDRYPDNVDKSMFLLKFVDLEDNPLGMINWFAVHPTSMNSSNQLISGDNKGAASLMFEAEINGHKALPGKGPFVAAFAQSNAGDVSPNILGARCPGDPNDVCDVETSTCRDGKERCIASGPGKDMFDSTWIIGERQHNVAMELFKTARRRLSGPVLFIHQYLDMSNVELEGGNDTHRRRTCKPAMGFSFAAGTIDCPGEFDFLQGTTKGSTLWNIVVDFIRRPSSELKQCHSPKPILLATGEMSLPYKWQPDIVPTQIIKIGNLAVLGLPAEITLLSHQTVIRDQDLEQELISSSLNVKLMVRMMIRTMAGRRLRNAVKGVLDETDSHDENLVVLSSLTNAYSSYVTTFEEYQVQRYEGASTVYGPHTLEAYLRQYEMLADHMLLRSDNDADPGPHPISLLGRQMSFKLNVMFDGLKRGKSFGDVVEDVQPVYRPGSTVKVSFVSGHPRNDMMLERSFLTVERWNNDTEAWDTVASDGNWETKYSWNRSNSIVAESVSTVEWTIPNWMPAGRYRIRHFGNSKNILQIVKPYIGTSSEFDVVPESSEDSQ</sequence>
<keyword evidence="6" id="KW-0862">Zinc</keyword>
<dbReference type="EC" id="3.5.1.23" evidence="2 7"/>
<evidence type="ECO:0000256" key="1">
    <source>
        <dbReference type="ARBA" id="ARBA00009835"/>
    </source>
</evidence>
<feature type="domain" description="Neutral/alkaline non-lysosomal ceramidase N-terminal" evidence="9">
    <location>
        <begin position="24"/>
        <end position="468"/>
    </location>
</feature>
<evidence type="ECO:0000259" key="9">
    <source>
        <dbReference type="Pfam" id="PF04734"/>
    </source>
</evidence>
<protein>
    <recommendedName>
        <fullName evidence="3 7">Neutral ceramidase</fullName>
        <ecNumber evidence="2 7">3.5.1.23</ecNumber>
    </recommendedName>
</protein>
<feature type="active site" description="Nucleophile" evidence="5">
    <location>
        <position position="275"/>
    </location>
</feature>
<feature type="binding site" evidence="6">
    <location>
        <position position="461"/>
    </location>
    <ligand>
        <name>Zn(2+)</name>
        <dbReference type="ChEBI" id="CHEBI:29105"/>
    </ligand>
</feature>
<comment type="cofactor">
    <cofactor evidence="6">
        <name>Zn(2+)</name>
        <dbReference type="ChEBI" id="CHEBI:29105"/>
    </cofactor>
    <text evidence="6">Binds 1 zinc ion per subunit.</text>
</comment>
<name>A0AAV6UFE3_9ARAC</name>
<dbReference type="GO" id="GO:0042759">
    <property type="term" value="P:long-chain fatty acid biosynthetic process"/>
    <property type="evidence" value="ECO:0007669"/>
    <property type="project" value="TreeGrafter"/>
</dbReference>
<dbReference type="GO" id="GO:0016020">
    <property type="term" value="C:membrane"/>
    <property type="evidence" value="ECO:0007669"/>
    <property type="project" value="GOC"/>
</dbReference>
<keyword evidence="8" id="KW-0732">Signal</keyword>
<dbReference type="GO" id="GO:0046512">
    <property type="term" value="P:sphingosine biosynthetic process"/>
    <property type="evidence" value="ECO:0007669"/>
    <property type="project" value="TreeGrafter"/>
</dbReference>
<evidence type="ECO:0000256" key="5">
    <source>
        <dbReference type="PIRSR" id="PIRSR606823-1"/>
    </source>
</evidence>
<keyword evidence="7" id="KW-0746">Sphingolipid metabolism</keyword>
<keyword evidence="7" id="KW-0443">Lipid metabolism</keyword>
<proteinExistence type="inferred from homology"/>
<feature type="signal peptide" evidence="8">
    <location>
        <begin position="1"/>
        <end position="17"/>
    </location>
</feature>
<dbReference type="GO" id="GO:0046872">
    <property type="term" value="F:metal ion binding"/>
    <property type="evidence" value="ECO:0007669"/>
    <property type="project" value="UniProtKB-KW"/>
</dbReference>
<dbReference type="GO" id="GO:0005576">
    <property type="term" value="C:extracellular region"/>
    <property type="evidence" value="ECO:0007669"/>
    <property type="project" value="TreeGrafter"/>
</dbReference>
<dbReference type="InterPro" id="IPR038445">
    <property type="entry name" value="NCDase_C_sf"/>
</dbReference>
<feature type="chain" id="PRO_5043764715" description="Neutral ceramidase" evidence="8">
    <location>
        <begin position="18"/>
        <end position="738"/>
    </location>
</feature>
<dbReference type="PANTHER" id="PTHR12670:SF1">
    <property type="entry name" value="NEUTRAL CERAMIDASE"/>
    <property type="match status" value="1"/>
</dbReference>
<dbReference type="Pfam" id="PF17048">
    <property type="entry name" value="Ceramidse_alk_C"/>
    <property type="match status" value="1"/>
</dbReference>
<dbReference type="GO" id="GO:0017040">
    <property type="term" value="F:N-acylsphingosine amidohydrolase activity"/>
    <property type="evidence" value="ECO:0007669"/>
    <property type="project" value="UniProtKB-UniRule"/>
</dbReference>
<evidence type="ECO:0000256" key="6">
    <source>
        <dbReference type="PIRSR" id="PIRSR606823-2"/>
    </source>
</evidence>
<feature type="domain" description="Neutral/alkaline non-lysosomal ceramidase C-terminal" evidence="10">
    <location>
        <begin position="569"/>
        <end position="729"/>
    </location>
</feature>
<evidence type="ECO:0000259" key="10">
    <source>
        <dbReference type="Pfam" id="PF17048"/>
    </source>
</evidence>
<dbReference type="InterPro" id="IPR031331">
    <property type="entry name" value="NEUT/ALK_ceramidase_C"/>
</dbReference>
<feature type="binding site" evidence="6">
    <location>
        <position position="223"/>
    </location>
    <ligand>
        <name>Zn(2+)</name>
        <dbReference type="ChEBI" id="CHEBI:29105"/>
    </ligand>
</feature>